<dbReference type="AlphaFoldDB" id="A0A067YNJ1"/>
<feature type="region of interest" description="Disordered" evidence="2">
    <location>
        <begin position="1"/>
        <end position="34"/>
    </location>
</feature>
<keyword evidence="1" id="KW-0808">Transferase</keyword>
<evidence type="ECO:0000256" key="2">
    <source>
        <dbReference type="SAM" id="MobiDB-lite"/>
    </source>
</evidence>
<evidence type="ECO:0000259" key="3">
    <source>
        <dbReference type="Pfam" id="PF01648"/>
    </source>
</evidence>
<dbReference type="InterPro" id="IPR008278">
    <property type="entry name" value="4-PPantetheinyl_Trfase_dom"/>
</dbReference>
<protein>
    <submittedName>
        <fullName evidence="4">MarU</fullName>
    </submittedName>
</protein>
<name>A0A067YNJ1_9ACTN</name>
<dbReference type="Pfam" id="PF01648">
    <property type="entry name" value="ACPS"/>
    <property type="match status" value="1"/>
</dbReference>
<gene>
    <name evidence="4" type="primary">marU</name>
</gene>
<dbReference type="GO" id="GO:0000287">
    <property type="term" value="F:magnesium ion binding"/>
    <property type="evidence" value="ECO:0007669"/>
    <property type="project" value="InterPro"/>
</dbReference>
<reference evidence="4" key="1">
    <citation type="submission" date="2013-09" db="EMBL/GenBank/DDBJ databases">
        <authorList>
            <person name="Shaimaa S."/>
        </authorList>
    </citation>
    <scope>NUCLEOTIDE SEQUENCE</scope>
    <source>
        <strain evidence="4">CNQ-617</strain>
    </source>
</reference>
<evidence type="ECO:0000256" key="1">
    <source>
        <dbReference type="ARBA" id="ARBA00022679"/>
    </source>
</evidence>
<dbReference type="EMBL" id="KF711829">
    <property type="protein sequence ID" value="AHF22846.1"/>
    <property type="molecule type" value="Genomic_DNA"/>
</dbReference>
<sequence>MSTADAPPRAPTQPHALTHPRALPPSPFRSGAGRRITLDPQVPLRVFHLARRLTLAVVSIAWLHTAGDAARRRLTSRHLTAREAAYAASLPLPSRRCEWLAGRLALKHSVCAHQLRQRGHLVTNREVRVDAIPDGMRAGKPVVDAPVEVGLSHSADLAVAVCGPHAVGVDLEHRREVPPLLAELLTAEGEPHSADPERRLLAAMPLPLRWACKEAVLKHYGFGLRVDACEVALTGWRPDGRFSWRAGVGLLRHAPAAEGGLKESWAFEIDGYYLAVVST</sequence>
<feature type="domain" description="4'-phosphopantetheinyl transferase" evidence="3">
    <location>
        <begin position="166"/>
        <end position="231"/>
    </location>
</feature>
<dbReference type="SUPFAM" id="SSF56214">
    <property type="entry name" value="4'-phosphopantetheinyl transferase"/>
    <property type="match status" value="2"/>
</dbReference>
<dbReference type="GO" id="GO:0008897">
    <property type="term" value="F:holo-[acyl-carrier-protein] synthase activity"/>
    <property type="evidence" value="ECO:0007669"/>
    <property type="project" value="InterPro"/>
</dbReference>
<organism evidence="4">
    <name type="scientific">Streptomyces sp. CNQ-617</name>
    <dbReference type="NCBI Taxonomy" id="483421"/>
    <lineage>
        <taxon>Bacteria</taxon>
        <taxon>Bacillati</taxon>
        <taxon>Actinomycetota</taxon>
        <taxon>Actinomycetes</taxon>
        <taxon>Kitasatosporales</taxon>
        <taxon>Streptomycetaceae</taxon>
        <taxon>Streptomyces</taxon>
    </lineage>
</organism>
<reference evidence="4" key="2">
    <citation type="journal article" date="2014" name="J. Am. Chem. Soc.">
        <title>Elucidation of final steps of the marineosins biosynthetic pathway through identification and characterization of the corresponding gene cluster.</title>
        <authorList>
            <person name="Salem S.M."/>
            <person name="Kancharla P."/>
            <person name="Florova G."/>
            <person name="Gupta S."/>
            <person name="Lu W."/>
            <person name="Reynolds K.A."/>
        </authorList>
    </citation>
    <scope>NUCLEOTIDE SEQUENCE</scope>
    <source>
        <strain evidence="4">CNQ-617</strain>
    </source>
</reference>
<dbReference type="Gene3D" id="3.90.470.20">
    <property type="entry name" value="4'-phosphopantetheinyl transferase domain"/>
    <property type="match status" value="1"/>
</dbReference>
<proteinExistence type="predicted"/>
<evidence type="ECO:0000313" key="4">
    <source>
        <dbReference type="EMBL" id="AHF22846.1"/>
    </source>
</evidence>
<dbReference type="InterPro" id="IPR037143">
    <property type="entry name" value="4-PPantetheinyl_Trfase_dom_sf"/>
</dbReference>
<accession>A0A067YNJ1</accession>